<feature type="region of interest" description="Disordered" evidence="1">
    <location>
        <begin position="422"/>
        <end position="466"/>
    </location>
</feature>
<evidence type="ECO:0000313" key="3">
    <source>
        <dbReference type="Proteomes" id="UP000398389"/>
    </source>
</evidence>
<evidence type="ECO:0000313" key="2">
    <source>
        <dbReference type="EMBL" id="VVT49336.1"/>
    </source>
</evidence>
<dbReference type="GeneID" id="43581039"/>
<name>A0A5E8BDG2_9ASCO</name>
<dbReference type="RefSeq" id="XP_031852830.1">
    <property type="nucleotide sequence ID" value="XM_031996939.1"/>
</dbReference>
<feature type="region of interest" description="Disordered" evidence="1">
    <location>
        <begin position="1"/>
        <end position="85"/>
    </location>
</feature>
<feature type="compositionally biased region" description="Polar residues" evidence="1">
    <location>
        <begin position="1"/>
        <end position="31"/>
    </location>
</feature>
<feature type="compositionally biased region" description="Polar residues" evidence="1">
    <location>
        <begin position="67"/>
        <end position="85"/>
    </location>
</feature>
<evidence type="ECO:0000256" key="1">
    <source>
        <dbReference type="SAM" id="MobiDB-lite"/>
    </source>
</evidence>
<keyword evidence="3" id="KW-1185">Reference proteome</keyword>
<dbReference type="AlphaFoldDB" id="A0A5E8BDG2"/>
<reference evidence="2 3" key="1">
    <citation type="submission" date="2019-09" db="EMBL/GenBank/DDBJ databases">
        <authorList>
            <person name="Brejova B."/>
        </authorList>
    </citation>
    <scope>NUCLEOTIDE SEQUENCE [LARGE SCALE GENOMIC DNA]</scope>
</reference>
<dbReference type="Proteomes" id="UP000398389">
    <property type="component" value="Unassembled WGS sequence"/>
</dbReference>
<feature type="compositionally biased region" description="Polar residues" evidence="1">
    <location>
        <begin position="430"/>
        <end position="448"/>
    </location>
</feature>
<gene>
    <name evidence="2" type="ORF">SAPINGB_P002220</name>
</gene>
<proteinExistence type="predicted"/>
<organism evidence="2 3">
    <name type="scientific">Magnusiomyces paraingens</name>
    <dbReference type="NCBI Taxonomy" id="2606893"/>
    <lineage>
        <taxon>Eukaryota</taxon>
        <taxon>Fungi</taxon>
        <taxon>Dikarya</taxon>
        <taxon>Ascomycota</taxon>
        <taxon>Saccharomycotina</taxon>
        <taxon>Dipodascomycetes</taxon>
        <taxon>Dipodascales</taxon>
        <taxon>Dipodascaceae</taxon>
        <taxon>Magnusiomyces</taxon>
    </lineage>
</organism>
<feature type="compositionally biased region" description="Basic and acidic residues" evidence="1">
    <location>
        <begin position="32"/>
        <end position="46"/>
    </location>
</feature>
<accession>A0A5E8BDG2</accession>
<protein>
    <submittedName>
        <fullName evidence="2">Uncharacterized protein</fullName>
    </submittedName>
</protein>
<dbReference type="EMBL" id="CABVLU010000002">
    <property type="protein sequence ID" value="VVT49336.1"/>
    <property type="molecule type" value="Genomic_DNA"/>
</dbReference>
<sequence length="579" mass="65205">MTESGSNTKEKASGNSSRSIHLSSQANNGNSKSDDKIPKKNDDHNNKKTNSISSRIFQLRQAGTLKDSPTSNITESESTDNNSSIDQSYYKQLARELQIKRQRVNAFMKTLGVDQSNYKHPNSKKFTVNDQQKYDSEAALGVQQFSEDEDNEDEEVLEYNITDKYRYPAIPPIDKIYRQSRMYKSSGNPPEIPVMVPAKDDVLLKRELDISLLSEATLLIKQAEEENSQKNTHGSQKNVRIFSPRVLVKIAYLEAVKRSIDGDSFVTKGGLKNMSNAPLCIGICGRYLENYTNELNLYKKHLLKYRDSLKADIDFETRLAKEVSDIGSMAVVETKKAENITTKIESAKFSSDKQQHHPYHVEVLEKLARRRRTVQEEVAGLMDSLKYLIEDHLAPYISEHTHEIMRSSAYFVKVGKPNPLSLETSETHDSMSAISSTPELAEKATSTDSYDEKTHGSPSKDSGEVPEVLTSAASANISAIKNSKKYAIPKELQITTDEKDPVRISIKLQSIILFLLNQLLESTEDEPLYLQVPTLDDHVVKFLIHCQVATQDSQEPHLISLRDFGKPIGPSTKFRVKIL</sequence>